<accession>A0A1H0Q0I2</accession>
<dbReference type="PANTHER" id="PTHR11106:SF27">
    <property type="entry name" value="MACRO DOMAIN-CONTAINING PROTEIN"/>
    <property type="match status" value="1"/>
</dbReference>
<dbReference type="InterPro" id="IPR002589">
    <property type="entry name" value="Macro_dom"/>
</dbReference>
<name>A0A1H0Q0I2_9PSEU</name>
<dbReference type="OrthoDB" id="6194521at2"/>
<dbReference type="PANTHER" id="PTHR11106">
    <property type="entry name" value="GANGLIOSIDE INDUCED DIFFERENTIATION ASSOCIATED PROTEIN 2-RELATED"/>
    <property type="match status" value="1"/>
</dbReference>
<dbReference type="SUPFAM" id="SSF52949">
    <property type="entry name" value="Macro domain-like"/>
    <property type="match status" value="1"/>
</dbReference>
<dbReference type="STRING" id="504798.SAMN05421871_106130"/>
<reference evidence="3" key="1">
    <citation type="submission" date="2016-10" db="EMBL/GenBank/DDBJ databases">
        <authorList>
            <person name="Varghese N."/>
            <person name="Submissions S."/>
        </authorList>
    </citation>
    <scope>NUCLEOTIDE SEQUENCE [LARGE SCALE GENOMIC DNA]</scope>
    <source>
        <strain evidence="3">IBRC-M 10655</strain>
    </source>
</reference>
<dbReference type="CDD" id="cd02908">
    <property type="entry name" value="Macro_OAADPr_deacetylase"/>
    <property type="match status" value="1"/>
</dbReference>
<keyword evidence="3" id="KW-1185">Reference proteome</keyword>
<dbReference type="PROSITE" id="PS51154">
    <property type="entry name" value="MACRO"/>
    <property type="match status" value="1"/>
</dbReference>
<dbReference type="NCBIfam" id="NF001664">
    <property type="entry name" value="PRK00431.1-6"/>
    <property type="match status" value="1"/>
</dbReference>
<dbReference type="RefSeq" id="WP_091376576.1">
    <property type="nucleotide sequence ID" value="NZ_FNDV01000006.1"/>
</dbReference>
<dbReference type="InterPro" id="IPR043472">
    <property type="entry name" value="Macro_dom-like"/>
</dbReference>
<dbReference type="Gene3D" id="3.40.220.10">
    <property type="entry name" value="Leucine Aminopeptidase, subunit E, domain 1"/>
    <property type="match status" value="1"/>
</dbReference>
<dbReference type="InterPro" id="IPR045425">
    <property type="entry name" value="DUF6508"/>
</dbReference>
<dbReference type="EMBL" id="FNJB01000006">
    <property type="protein sequence ID" value="SDP10149.1"/>
    <property type="molecule type" value="Genomic_DNA"/>
</dbReference>
<sequence>MKITTVHGDITEQHVDAVVNAANSSLLGGGGVDGAIHRRGGKAILDECRALRASKYGRGLPTGQAVATTAGELPAQWVIHTVGPGYGADDRVELLASCYRESLRVADELGAATVAFPAVSAGSYGWPAEEAARVAVETVWAADTKVAEARFVLFDETVLRAFQDAVRKAGPTDAAITADLAALPDAHWRRLFARMDGLTNADREVKWGGGNEVKPGVTQLPYPVYSDAIQEIRGMLPIAVFDWPKWIQDNPVFPEGSGLDERPVADAVRLATTYLRGERFSDGAIQQAIENGALRAIVARLRKWSEQEKLG</sequence>
<protein>
    <submittedName>
        <fullName evidence="2">O-acetyl-ADP-ribose deacetylase (Regulator of RNase III), contains Macro domain</fullName>
    </submittedName>
</protein>
<dbReference type="Pfam" id="PF01661">
    <property type="entry name" value="Macro"/>
    <property type="match status" value="1"/>
</dbReference>
<dbReference type="Pfam" id="PF20118">
    <property type="entry name" value="DUF6508"/>
    <property type="match status" value="1"/>
</dbReference>
<dbReference type="Proteomes" id="UP000199651">
    <property type="component" value="Unassembled WGS sequence"/>
</dbReference>
<evidence type="ECO:0000313" key="3">
    <source>
        <dbReference type="Proteomes" id="UP000199651"/>
    </source>
</evidence>
<evidence type="ECO:0000313" key="2">
    <source>
        <dbReference type="EMBL" id="SDP10149.1"/>
    </source>
</evidence>
<feature type="domain" description="Macro" evidence="1">
    <location>
        <begin position="1"/>
        <end position="170"/>
    </location>
</feature>
<proteinExistence type="predicted"/>
<gene>
    <name evidence="2" type="ORF">SAMN05192558_106322</name>
</gene>
<dbReference type="AlphaFoldDB" id="A0A1H0Q0I2"/>
<organism evidence="2 3">
    <name type="scientific">Actinokineospora alba</name>
    <dbReference type="NCBI Taxonomy" id="504798"/>
    <lineage>
        <taxon>Bacteria</taxon>
        <taxon>Bacillati</taxon>
        <taxon>Actinomycetota</taxon>
        <taxon>Actinomycetes</taxon>
        <taxon>Pseudonocardiales</taxon>
        <taxon>Pseudonocardiaceae</taxon>
        <taxon>Actinokineospora</taxon>
    </lineage>
</organism>
<dbReference type="SMART" id="SM00506">
    <property type="entry name" value="A1pp"/>
    <property type="match status" value="1"/>
</dbReference>
<evidence type="ECO:0000259" key="1">
    <source>
        <dbReference type="PROSITE" id="PS51154"/>
    </source>
</evidence>